<protein>
    <recommendedName>
        <fullName evidence="2">HTH cro/C1-type domain-containing protein</fullName>
    </recommendedName>
</protein>
<organism evidence="3 4">
    <name type="scientific">Ligilactobacillus aviarius</name>
    <dbReference type="NCBI Taxonomy" id="1606"/>
    <lineage>
        <taxon>Bacteria</taxon>
        <taxon>Bacillati</taxon>
        <taxon>Bacillota</taxon>
        <taxon>Bacilli</taxon>
        <taxon>Lactobacillales</taxon>
        <taxon>Lactobacillaceae</taxon>
        <taxon>Ligilactobacillus</taxon>
    </lineage>
</organism>
<dbReference type="CDD" id="cd00093">
    <property type="entry name" value="HTH_XRE"/>
    <property type="match status" value="1"/>
</dbReference>
<evidence type="ECO:0000313" key="4">
    <source>
        <dbReference type="Proteomes" id="UP000321722"/>
    </source>
</evidence>
<dbReference type="GO" id="GO:0003677">
    <property type="term" value="F:DNA binding"/>
    <property type="evidence" value="ECO:0007669"/>
    <property type="project" value="UniProtKB-KW"/>
</dbReference>
<dbReference type="GO" id="GO:0005829">
    <property type="term" value="C:cytosol"/>
    <property type="evidence" value="ECO:0007669"/>
    <property type="project" value="TreeGrafter"/>
</dbReference>
<comment type="caution">
    <text evidence="3">The sequence shown here is derived from an EMBL/GenBank/DDBJ whole genome shotgun (WGS) entry which is preliminary data.</text>
</comment>
<dbReference type="PANTHER" id="PTHR46797">
    <property type="entry name" value="HTH-TYPE TRANSCRIPTIONAL REGULATOR"/>
    <property type="match status" value="1"/>
</dbReference>
<dbReference type="GO" id="GO:0003700">
    <property type="term" value="F:DNA-binding transcription factor activity"/>
    <property type="evidence" value="ECO:0007669"/>
    <property type="project" value="TreeGrafter"/>
</dbReference>
<dbReference type="RefSeq" id="WP_057826812.1">
    <property type="nucleotide sequence ID" value="NZ_BAAACL010000010.1"/>
</dbReference>
<dbReference type="SUPFAM" id="SSF47413">
    <property type="entry name" value="lambda repressor-like DNA-binding domains"/>
    <property type="match status" value="1"/>
</dbReference>
<dbReference type="InterPro" id="IPR001387">
    <property type="entry name" value="Cro/C1-type_HTH"/>
</dbReference>
<feature type="domain" description="HTH cro/C1-type" evidence="2">
    <location>
        <begin position="11"/>
        <end position="66"/>
    </location>
</feature>
<dbReference type="InterPro" id="IPR050807">
    <property type="entry name" value="TransReg_Diox_bact_type"/>
</dbReference>
<accession>A0A510WVS1</accession>
<evidence type="ECO:0000259" key="2">
    <source>
        <dbReference type="PROSITE" id="PS50943"/>
    </source>
</evidence>
<keyword evidence="1" id="KW-0238">DNA-binding</keyword>
<reference evidence="3 4" key="1">
    <citation type="submission" date="2019-07" db="EMBL/GenBank/DDBJ databases">
        <title>Whole genome shotgun sequence of Lactobacillus aviarius subsp. aviarius NBRC 102162.</title>
        <authorList>
            <person name="Hosoyama A."/>
            <person name="Uohara A."/>
            <person name="Ohji S."/>
            <person name="Ichikawa N."/>
        </authorList>
    </citation>
    <scope>NUCLEOTIDE SEQUENCE [LARGE SCALE GENOMIC DNA]</scope>
    <source>
        <strain evidence="3 4">NBRC 102162</strain>
    </source>
</reference>
<evidence type="ECO:0000256" key="1">
    <source>
        <dbReference type="ARBA" id="ARBA00023125"/>
    </source>
</evidence>
<gene>
    <name evidence="3" type="ORF">LAV01_15630</name>
</gene>
<dbReference type="SMART" id="SM00530">
    <property type="entry name" value="HTH_XRE"/>
    <property type="match status" value="1"/>
</dbReference>
<dbReference type="EMBL" id="BJUI01000053">
    <property type="protein sequence ID" value="GEK42731.1"/>
    <property type="molecule type" value="Genomic_DNA"/>
</dbReference>
<dbReference type="InterPro" id="IPR010982">
    <property type="entry name" value="Lambda_DNA-bd_dom_sf"/>
</dbReference>
<sequence length="115" mass="13124">MYENLNIGNEIRYYRIKQKLSQEKLAEKSNLSLNFISKLETGRISNISLNKLLNICKALGIQLGKLVGDDIANTFSELPPSTVELIKTMYKLNYSDLDTISKDLIPLIKDFNNKK</sequence>
<evidence type="ECO:0000313" key="3">
    <source>
        <dbReference type="EMBL" id="GEK42731.1"/>
    </source>
</evidence>
<dbReference type="Pfam" id="PF01381">
    <property type="entry name" value="HTH_3"/>
    <property type="match status" value="1"/>
</dbReference>
<dbReference type="PANTHER" id="PTHR46797:SF1">
    <property type="entry name" value="METHYLPHOSPHONATE SYNTHASE"/>
    <property type="match status" value="1"/>
</dbReference>
<dbReference type="Proteomes" id="UP000321722">
    <property type="component" value="Unassembled WGS sequence"/>
</dbReference>
<dbReference type="PROSITE" id="PS50943">
    <property type="entry name" value="HTH_CROC1"/>
    <property type="match status" value="1"/>
</dbReference>
<name>A0A510WVS1_9LACO</name>
<proteinExistence type="predicted"/>
<dbReference type="GeneID" id="29934672"/>
<dbReference type="AlphaFoldDB" id="A0A510WVS1"/>
<dbReference type="Gene3D" id="1.10.260.40">
    <property type="entry name" value="lambda repressor-like DNA-binding domains"/>
    <property type="match status" value="1"/>
</dbReference>
<keyword evidence="4" id="KW-1185">Reference proteome</keyword>